<dbReference type="InterPro" id="IPR000560">
    <property type="entry name" value="His_Pase_clade-2"/>
</dbReference>
<sequence>MSVLFVLLFILSGTTVAVDELIFVQIIWRHGDRAPIHTYPTDIHKEEAWPYGWGELTQVGMLQQFALGRLIRQRYIEENYNFLSYNYNPKELYIRSTDVNRTLISAMANLAGMYPTGIAGKDYPESKQWPSHWTPIPIHAVENDEDFIGNVFCRCPRADQLTVFIRCSKYYRQLANENEEFLHYLSEKSGMKVNLDNIHTINDIHYAEVSHNMSQPSWITVDVSKRLRNLTMVTSKFIYGISVPRMPELTKLRGGSLLKFLLENMNRKKQCLSDPENPSCSWILRRKYFALSAHDTTVAALLATLADEKTLEESLPQYTASVAIELWNKTDIGFAVKILFHEAFHYPYRAITRFTKGCPSDSDFCPLDAFLKRSEIFLPHDIKQECLPKEEMNRSIYKLCDVAVV</sequence>
<dbReference type="GO" id="GO:0003993">
    <property type="term" value="F:acid phosphatase activity"/>
    <property type="evidence" value="ECO:0007669"/>
    <property type="project" value="UniProtKB-EC"/>
</dbReference>
<dbReference type="InterPro" id="IPR050645">
    <property type="entry name" value="Histidine_acid_phosphatase"/>
</dbReference>
<organism evidence="4 5">
    <name type="scientific">Elaeophora elaphi</name>
    <dbReference type="NCBI Taxonomy" id="1147741"/>
    <lineage>
        <taxon>Eukaryota</taxon>
        <taxon>Metazoa</taxon>
        <taxon>Ecdysozoa</taxon>
        <taxon>Nematoda</taxon>
        <taxon>Chromadorea</taxon>
        <taxon>Rhabditida</taxon>
        <taxon>Spirurina</taxon>
        <taxon>Spiruromorpha</taxon>
        <taxon>Filarioidea</taxon>
        <taxon>Onchocercidae</taxon>
        <taxon>Elaeophora</taxon>
    </lineage>
</organism>
<dbReference type="PROSITE" id="PS00616">
    <property type="entry name" value="HIS_ACID_PHOSPHAT_1"/>
    <property type="match status" value="1"/>
</dbReference>
<evidence type="ECO:0000256" key="2">
    <source>
        <dbReference type="ARBA" id="ARBA00005375"/>
    </source>
</evidence>
<dbReference type="Pfam" id="PF00328">
    <property type="entry name" value="His_Phos_2"/>
    <property type="match status" value="1"/>
</dbReference>
<dbReference type="Gene3D" id="3.40.50.1240">
    <property type="entry name" value="Phosphoglycerate mutase-like"/>
    <property type="match status" value="1"/>
</dbReference>
<evidence type="ECO:0000313" key="4">
    <source>
        <dbReference type="Proteomes" id="UP000050640"/>
    </source>
</evidence>
<name>A0A0R3RGF7_9BILA</name>
<comment type="catalytic activity">
    <reaction evidence="1">
        <text>a phosphate monoester + H2O = an alcohol + phosphate</text>
        <dbReference type="Rhea" id="RHEA:15017"/>
        <dbReference type="ChEBI" id="CHEBI:15377"/>
        <dbReference type="ChEBI" id="CHEBI:30879"/>
        <dbReference type="ChEBI" id="CHEBI:43474"/>
        <dbReference type="ChEBI" id="CHEBI:67140"/>
        <dbReference type="EC" id="3.1.3.2"/>
    </reaction>
</comment>
<keyword evidence="3" id="KW-0732">Signal</keyword>
<evidence type="ECO:0000313" key="5">
    <source>
        <dbReference type="WBParaSite" id="EEL_0000049001-mRNA-1"/>
    </source>
</evidence>
<feature type="signal peptide" evidence="3">
    <location>
        <begin position="1"/>
        <end position="17"/>
    </location>
</feature>
<evidence type="ECO:0000256" key="3">
    <source>
        <dbReference type="SAM" id="SignalP"/>
    </source>
</evidence>
<dbReference type="PANTHER" id="PTHR11567:SF198">
    <property type="entry name" value="HISTIDINE ACID PHOSPHATASE"/>
    <property type="match status" value="1"/>
</dbReference>
<accession>A0A0R3RGF7</accession>
<comment type="similarity">
    <text evidence="2">Belongs to the histidine acid phosphatase family.</text>
</comment>
<dbReference type="STRING" id="1147741.A0A0R3RGF7"/>
<evidence type="ECO:0000256" key="1">
    <source>
        <dbReference type="ARBA" id="ARBA00000032"/>
    </source>
</evidence>
<keyword evidence="4" id="KW-1185">Reference proteome</keyword>
<reference evidence="5" key="1">
    <citation type="submission" date="2017-02" db="UniProtKB">
        <authorList>
            <consortium name="WormBaseParasite"/>
        </authorList>
    </citation>
    <scope>IDENTIFICATION</scope>
</reference>
<protein>
    <submittedName>
        <fullName evidence="5">Lysosomal acid phosphatase</fullName>
    </submittedName>
</protein>
<dbReference type="WBParaSite" id="EEL_0000049001-mRNA-1">
    <property type="protein sequence ID" value="EEL_0000049001-mRNA-1"/>
    <property type="gene ID" value="EEL_0000049001"/>
</dbReference>
<dbReference type="PANTHER" id="PTHR11567">
    <property type="entry name" value="ACID PHOSPHATASE-RELATED"/>
    <property type="match status" value="1"/>
</dbReference>
<dbReference type="AlphaFoldDB" id="A0A0R3RGF7"/>
<dbReference type="CDD" id="cd07061">
    <property type="entry name" value="HP_HAP_like"/>
    <property type="match status" value="1"/>
</dbReference>
<dbReference type="InterPro" id="IPR029033">
    <property type="entry name" value="His_PPase_superfam"/>
</dbReference>
<dbReference type="Proteomes" id="UP000050640">
    <property type="component" value="Unplaced"/>
</dbReference>
<dbReference type="InterPro" id="IPR033379">
    <property type="entry name" value="Acid_Pase_AS"/>
</dbReference>
<feature type="chain" id="PRO_5006447489" evidence="3">
    <location>
        <begin position="18"/>
        <end position="405"/>
    </location>
</feature>
<dbReference type="SUPFAM" id="SSF53254">
    <property type="entry name" value="Phosphoglycerate mutase-like"/>
    <property type="match status" value="1"/>
</dbReference>
<proteinExistence type="inferred from homology"/>